<reference evidence="2" key="1">
    <citation type="journal article" date="2019" name="Int. J. Syst. Evol. Microbiol.">
        <title>The Global Catalogue of Microorganisms (GCM) 10K type strain sequencing project: providing services to taxonomists for standard genome sequencing and annotation.</title>
        <authorList>
            <consortium name="The Broad Institute Genomics Platform"/>
            <consortium name="The Broad Institute Genome Sequencing Center for Infectious Disease"/>
            <person name="Wu L."/>
            <person name="Ma J."/>
        </authorList>
    </citation>
    <scope>NUCLEOTIDE SEQUENCE [LARGE SCALE GENOMIC DNA]</scope>
    <source>
        <strain evidence="2">WLHS5</strain>
    </source>
</reference>
<dbReference type="InterPro" id="IPR004027">
    <property type="entry name" value="SEC_C_motif"/>
</dbReference>
<dbReference type="SUPFAM" id="SSF103642">
    <property type="entry name" value="Sec-C motif"/>
    <property type="match status" value="1"/>
</dbReference>
<dbReference type="Gene3D" id="1.25.40.10">
    <property type="entry name" value="Tetratricopeptide repeat domain"/>
    <property type="match status" value="1"/>
</dbReference>
<evidence type="ECO:0000313" key="2">
    <source>
        <dbReference type="Proteomes" id="UP001596504"/>
    </source>
</evidence>
<evidence type="ECO:0000313" key="1">
    <source>
        <dbReference type="EMBL" id="MFC7341273.1"/>
    </source>
</evidence>
<dbReference type="RefSeq" id="WP_380665961.1">
    <property type="nucleotide sequence ID" value="NZ_JBHTCJ010000003.1"/>
</dbReference>
<organism evidence="1 2">
    <name type="scientific">Saccharopolyspora griseoalba</name>
    <dbReference type="NCBI Taxonomy" id="1431848"/>
    <lineage>
        <taxon>Bacteria</taxon>
        <taxon>Bacillati</taxon>
        <taxon>Actinomycetota</taxon>
        <taxon>Actinomycetes</taxon>
        <taxon>Pseudonocardiales</taxon>
        <taxon>Pseudonocardiaceae</taxon>
        <taxon>Saccharopolyspora</taxon>
    </lineage>
</organism>
<dbReference type="InterPro" id="IPR011990">
    <property type="entry name" value="TPR-like_helical_dom_sf"/>
</dbReference>
<name>A0ABW2LHV8_9PSEU</name>
<dbReference type="Gene3D" id="3.10.450.50">
    <property type="match status" value="1"/>
</dbReference>
<protein>
    <submittedName>
        <fullName evidence="1">SEC-C metal-binding domain-containing protein</fullName>
    </submittedName>
</protein>
<keyword evidence="2" id="KW-1185">Reference proteome</keyword>
<dbReference type="Proteomes" id="UP001596504">
    <property type="component" value="Unassembled WGS sequence"/>
</dbReference>
<comment type="caution">
    <text evidence="1">The sequence shown here is derived from an EMBL/GenBank/DDBJ whole genome shotgun (WGS) entry which is preliminary data.</text>
</comment>
<gene>
    <name evidence="1" type="ORF">ACFQRI_07590</name>
</gene>
<dbReference type="Pfam" id="PF02810">
    <property type="entry name" value="SEC-C"/>
    <property type="match status" value="1"/>
</dbReference>
<dbReference type="EMBL" id="JBHTCJ010000003">
    <property type="protein sequence ID" value="MFC7341273.1"/>
    <property type="molecule type" value="Genomic_DNA"/>
</dbReference>
<sequence length="312" mass="34502">MHTDAERRKRDREYARALEEDAELGDEPCNDLVEAAGYWHEAGEHEQERAALARAREIDPDTGPLSGRGAYIAHLITHGRAEEAAPLLEAERRSPSQVEFAYSDISQAYAAIGDHQRALRWLNIGINRLVPDLHPDLDMSRGDPGYELLRARSELRAENGLPPDAIDEFFAQVDRRAEDGAAQIAEIMRGAPALTEQERPGALGWTAEEFARVQREHPDWYPGSTHEDHRREVERALGRATGGRVVPAALDDVRAWAAAEGLDPADPATRSEYAAELARTTRGVPWPPGRNDACWCGSGRKYKKCCGAPGFA</sequence>
<accession>A0ABW2LHV8</accession>
<proteinExistence type="predicted"/>